<dbReference type="Proteomes" id="UP000843571">
    <property type="component" value="Unassembled WGS sequence"/>
</dbReference>
<dbReference type="PANTHER" id="PTHR46889">
    <property type="entry name" value="TRANSPOSASE INSF FOR INSERTION SEQUENCE IS3B-RELATED"/>
    <property type="match status" value="1"/>
</dbReference>
<dbReference type="AlphaFoldDB" id="A0A785ETG0"/>
<name>A0A785ETG0_ECOLX</name>
<organism evidence="2">
    <name type="scientific">Escherichia coli</name>
    <dbReference type="NCBI Taxonomy" id="562"/>
    <lineage>
        <taxon>Bacteria</taxon>
        <taxon>Pseudomonadati</taxon>
        <taxon>Pseudomonadota</taxon>
        <taxon>Gammaproteobacteria</taxon>
        <taxon>Enterobacterales</taxon>
        <taxon>Enterobacteriaceae</taxon>
        <taxon>Escherichia</taxon>
    </lineage>
</organism>
<dbReference type="EMBL" id="DABCJL010000033">
    <property type="protein sequence ID" value="HAH7771841.1"/>
    <property type="molecule type" value="Genomic_DNA"/>
</dbReference>
<reference evidence="2" key="1">
    <citation type="journal article" date="2018" name="Genome Biol.">
        <title>SKESA: strategic k-mer extension for scrupulous assemblies.</title>
        <authorList>
            <person name="Souvorov A."/>
            <person name="Agarwala R."/>
            <person name="Lipman D.J."/>
        </authorList>
    </citation>
    <scope>NUCLEOTIDE SEQUENCE [LARGE SCALE GENOMIC DNA]</scope>
    <source>
        <strain evidence="2">C0382</strain>
    </source>
</reference>
<dbReference type="GO" id="GO:0015074">
    <property type="term" value="P:DNA integration"/>
    <property type="evidence" value="ECO:0007669"/>
    <property type="project" value="InterPro"/>
</dbReference>
<evidence type="ECO:0000259" key="1">
    <source>
        <dbReference type="PROSITE" id="PS50994"/>
    </source>
</evidence>
<dbReference type="InterPro" id="IPR012337">
    <property type="entry name" value="RNaseH-like_sf"/>
</dbReference>
<dbReference type="Gene3D" id="3.30.420.10">
    <property type="entry name" value="Ribonuclease H-like superfamily/Ribonuclease H"/>
    <property type="match status" value="1"/>
</dbReference>
<dbReference type="InterPro" id="IPR050900">
    <property type="entry name" value="Transposase_IS3/IS150/IS904"/>
</dbReference>
<dbReference type="Pfam" id="PF13683">
    <property type="entry name" value="rve_3"/>
    <property type="match status" value="1"/>
</dbReference>
<proteinExistence type="predicted"/>
<dbReference type="RefSeq" id="WP_072253975.1">
    <property type="nucleotide sequence ID" value="NZ_CVTE01000005.1"/>
</dbReference>
<protein>
    <submittedName>
        <fullName evidence="2">Transposase</fullName>
    </submittedName>
</protein>
<dbReference type="PROSITE" id="PS50994">
    <property type="entry name" value="INTEGRASE"/>
    <property type="match status" value="1"/>
</dbReference>
<sequence>TTGGFNSETVQDVMLGAVERRFGNELPASPVEWLTDNGSCYRANETRQFARMLGLEPKSTAVRSPESNGIAESFVKTIKRDYISVMPKPDGLTAAKNLAEAFEHYNEWHPHSALGYRSPREYLRQQASNGLSDNRCLEI</sequence>
<reference evidence="2" key="2">
    <citation type="submission" date="2020-01" db="EMBL/GenBank/DDBJ databases">
        <authorList>
            <consortium name="NCBI Pathogen Detection Project"/>
        </authorList>
    </citation>
    <scope>NUCLEOTIDE SEQUENCE</scope>
    <source>
        <strain evidence="2">C0382</strain>
    </source>
</reference>
<comment type="caution">
    <text evidence="2">The sequence shown here is derived from an EMBL/GenBank/DDBJ whole genome shotgun (WGS) entry which is preliminary data.</text>
</comment>
<feature type="domain" description="Integrase catalytic" evidence="1">
    <location>
        <begin position="1"/>
        <end position="127"/>
    </location>
</feature>
<evidence type="ECO:0000313" key="2">
    <source>
        <dbReference type="EMBL" id="HAH7771841.1"/>
    </source>
</evidence>
<dbReference type="PANTHER" id="PTHR46889:SF4">
    <property type="entry name" value="TRANSPOSASE INSO FOR INSERTION SEQUENCE ELEMENT IS911B-RELATED"/>
    <property type="match status" value="1"/>
</dbReference>
<feature type="non-terminal residue" evidence="2">
    <location>
        <position position="1"/>
    </location>
</feature>
<dbReference type="InterPro" id="IPR036397">
    <property type="entry name" value="RNaseH_sf"/>
</dbReference>
<gene>
    <name evidence="2" type="ORF">HIE29_005427</name>
</gene>
<accession>A0A785ETG0</accession>
<dbReference type="InterPro" id="IPR001584">
    <property type="entry name" value="Integrase_cat-core"/>
</dbReference>
<dbReference type="GO" id="GO:0003676">
    <property type="term" value="F:nucleic acid binding"/>
    <property type="evidence" value="ECO:0007669"/>
    <property type="project" value="InterPro"/>
</dbReference>
<dbReference type="SUPFAM" id="SSF53098">
    <property type="entry name" value="Ribonuclease H-like"/>
    <property type="match status" value="1"/>
</dbReference>